<name>A0A1Q9R143_PSEPU</name>
<comment type="caution">
    <text evidence="2">The sequence shown here is derived from an EMBL/GenBank/DDBJ whole genome shotgun (WGS) entry which is preliminary data.</text>
</comment>
<accession>A0A1Q9R143</accession>
<dbReference type="AlphaFoldDB" id="A0A1Q9R143"/>
<dbReference type="EMBL" id="MKZO01000036">
    <property type="protein sequence ID" value="OLS61085.1"/>
    <property type="molecule type" value="Genomic_DNA"/>
</dbReference>
<dbReference type="GO" id="GO:0008237">
    <property type="term" value="F:metallopeptidase activity"/>
    <property type="evidence" value="ECO:0007669"/>
    <property type="project" value="InterPro"/>
</dbReference>
<dbReference type="RefSeq" id="WP_075804822.1">
    <property type="nucleotide sequence ID" value="NZ_MKZO01000036.1"/>
</dbReference>
<dbReference type="OrthoDB" id="9763230at2"/>
<dbReference type="GO" id="GO:0006508">
    <property type="term" value="P:proteolysis"/>
    <property type="evidence" value="ECO:0007669"/>
    <property type="project" value="InterPro"/>
</dbReference>
<evidence type="ECO:0000313" key="3">
    <source>
        <dbReference type="Proteomes" id="UP000186736"/>
    </source>
</evidence>
<dbReference type="Pfam" id="PF19289">
    <property type="entry name" value="PmbA_TldD_3rd"/>
    <property type="match status" value="1"/>
</dbReference>
<dbReference type="PANTHER" id="PTHR43666:SF1">
    <property type="entry name" value="CONSERVED PROTEIN"/>
    <property type="match status" value="1"/>
</dbReference>
<evidence type="ECO:0000259" key="1">
    <source>
        <dbReference type="Pfam" id="PF19289"/>
    </source>
</evidence>
<proteinExistence type="predicted"/>
<organism evidence="2 3">
    <name type="scientific">Pseudomonas putida</name>
    <name type="common">Arthrobacter siderocapsulatus</name>
    <dbReference type="NCBI Taxonomy" id="303"/>
    <lineage>
        <taxon>Bacteria</taxon>
        <taxon>Pseudomonadati</taxon>
        <taxon>Pseudomonadota</taxon>
        <taxon>Gammaproteobacteria</taxon>
        <taxon>Pseudomonadales</taxon>
        <taxon>Pseudomonadaceae</taxon>
        <taxon>Pseudomonas</taxon>
    </lineage>
</organism>
<gene>
    <name evidence="2" type="ORF">PSEMO_40640</name>
</gene>
<dbReference type="InterPro" id="IPR045569">
    <property type="entry name" value="Metalloprtase-TldD/E_C"/>
</dbReference>
<protein>
    <recommendedName>
        <fullName evidence="1">Metalloprotease TldD/E C-terminal domain-containing protein</fullName>
    </recommendedName>
</protein>
<reference evidence="2 3" key="1">
    <citation type="submission" date="2016-10" db="EMBL/GenBank/DDBJ databases">
        <title>Genome Sequence of Pseudomonas putida GM4FR.</title>
        <authorList>
            <person name="Poehlein A."/>
            <person name="Wemheuer F."/>
            <person name="Hollensteiner J."/>
            <person name="Wemheuer B."/>
        </authorList>
    </citation>
    <scope>NUCLEOTIDE SEQUENCE [LARGE SCALE GENOMIC DNA]</scope>
    <source>
        <strain evidence="2 3">GM4FR</strain>
    </source>
</reference>
<dbReference type="SUPFAM" id="SSF111283">
    <property type="entry name" value="Putative modulator of DNA gyrase, PmbA/TldD"/>
    <property type="match status" value="1"/>
</dbReference>
<evidence type="ECO:0000313" key="2">
    <source>
        <dbReference type="EMBL" id="OLS61085.1"/>
    </source>
</evidence>
<sequence length="443" mass="48853">MADHFLHSFENLVEWLRAHVQAPEHFTLSYAGEHSQFIRFNHAKVRQAGDVQQSSVDLKLIADGRQADLHLTLSGDPEIDRQHLAEALEQLRQTLPLIPPDPYLQLNEQAWDSQHQQQAPLPDSAEVLARIEAGAGDLDLVGIYAAGPICRGFASSHGAFGWHQANSFNFDWSLFHANGQAVKANYAGQDWDPQELDRRLARTREQLDYLGRPLKTLAPGQYRAYFAPAALEDIVGLIGWGGFSAQAIATRNSPLQRLYAGEAGLSPLLSIAEQVSGSISPAFSGEGYPRSDLRLIDQGHAQDQLTSARSAVEFQRPANGAEAWEYPNALSMAAGDLAQADVLRQLGTGLYINNLWYLNYSDQPAARMTGLTRFACFWVENGEIQAPVSTMRFDDSVYSLLGTQLEALTREREMLLSASTYGQRQTGSSHLPGALVKRLTLTL</sequence>
<dbReference type="InterPro" id="IPR036059">
    <property type="entry name" value="TldD/PmbA_sf"/>
</dbReference>
<feature type="domain" description="Metalloprotease TldD/E C-terminal" evidence="1">
    <location>
        <begin position="219"/>
        <end position="441"/>
    </location>
</feature>
<dbReference type="Proteomes" id="UP000186736">
    <property type="component" value="Unassembled WGS sequence"/>
</dbReference>
<dbReference type="PANTHER" id="PTHR43666">
    <property type="entry name" value="TLDD PROTEIN"/>
    <property type="match status" value="1"/>
</dbReference>